<organism evidence="1 2">
    <name type="scientific">Cohnella hashimotonis</name>
    <dbReference type="NCBI Taxonomy" id="2826895"/>
    <lineage>
        <taxon>Bacteria</taxon>
        <taxon>Bacillati</taxon>
        <taxon>Bacillota</taxon>
        <taxon>Bacilli</taxon>
        <taxon>Bacillales</taxon>
        <taxon>Paenibacillaceae</taxon>
        <taxon>Cohnella</taxon>
    </lineage>
</organism>
<protein>
    <recommendedName>
        <fullName evidence="3">SH3 domain-containing protein</fullName>
    </recommendedName>
</protein>
<evidence type="ECO:0008006" key="3">
    <source>
        <dbReference type="Google" id="ProtNLM"/>
    </source>
</evidence>
<dbReference type="Proteomes" id="UP001161691">
    <property type="component" value="Unassembled WGS sequence"/>
</dbReference>
<proteinExistence type="predicted"/>
<name>A0ABT6TA17_9BACL</name>
<dbReference type="EMBL" id="JAGRPV010000001">
    <property type="protein sequence ID" value="MDI4643665.1"/>
    <property type="molecule type" value="Genomic_DNA"/>
</dbReference>
<evidence type="ECO:0000313" key="1">
    <source>
        <dbReference type="EMBL" id="MDI4643665.1"/>
    </source>
</evidence>
<dbReference type="RefSeq" id="WP_282906717.1">
    <property type="nucleotide sequence ID" value="NZ_JAGRPV010000001.1"/>
</dbReference>
<gene>
    <name evidence="1" type="ORF">KB449_01780</name>
</gene>
<keyword evidence="2" id="KW-1185">Reference proteome</keyword>
<accession>A0ABT6TA17</accession>
<reference evidence="1" key="1">
    <citation type="submission" date="2023-04" db="EMBL/GenBank/DDBJ databases">
        <title>Comparative genomic analysis of Cohnella hashimotonis sp. nov., isolated from the International Space Station.</title>
        <authorList>
            <person name="Venkateswaran K."/>
            <person name="Simpson A."/>
        </authorList>
    </citation>
    <scope>NUCLEOTIDE SEQUENCE</scope>
    <source>
        <strain evidence="1">F6_2S_P_1</strain>
    </source>
</reference>
<comment type="caution">
    <text evidence="1">The sequence shown here is derived from an EMBL/GenBank/DDBJ whole genome shotgun (WGS) entry which is preliminary data.</text>
</comment>
<evidence type="ECO:0000313" key="2">
    <source>
        <dbReference type="Proteomes" id="UP001161691"/>
    </source>
</evidence>
<sequence length="120" mass="13913">MGVAQKGKRKLEHNGRSYFWYVQQNDEDFGRMSLNIISEDKKFIVSRLIAQSVEDKTPHIVIKGSEFVGLENHDRTGWVRVQTPTWDDRIITPGLVKTIIEWCLGPKEQLVFVDWNGNLI</sequence>